<reference evidence="1 2" key="1">
    <citation type="journal article" date="2014" name="Proc. Natl. Acad. Sci. U.S.A.">
        <title>Molecular dissection of the evolution of carbapenem-resistant multilocus sequence type 258 Klebsiella pneumoniae.</title>
        <authorList>
            <person name="Deleo F.R."/>
            <person name="Chen L."/>
            <person name="Porcella S.F."/>
            <person name="Martens C.A."/>
            <person name="Kobayashi S.D."/>
            <person name="Porter A.R."/>
            <person name="Chavda K.D."/>
            <person name="Jacobs M.R."/>
            <person name="Mathema B."/>
            <person name="Olsen R.J."/>
            <person name="Bonomo R.A."/>
            <person name="Musser J.M."/>
            <person name="Kreiswirth B.N."/>
        </authorList>
    </citation>
    <scope>NUCLEOTIDE SEQUENCE [LARGE SCALE GENOMIC DNA]</scope>
    <source>
        <strain evidence="1">30684/NJST258_2</strain>
    </source>
</reference>
<sequence>MPVLIAVSIPFDVAAAVIFAVRQKQKNLKKTICLGR</sequence>
<dbReference type="Proteomes" id="UP000019586">
    <property type="component" value="Chromosome"/>
</dbReference>
<gene>
    <name evidence="1" type="ORF">KPNJ2_05437</name>
</gene>
<name>W8V7L2_KLEPN</name>
<protein>
    <submittedName>
        <fullName evidence="1">Uncharacterized protein</fullName>
    </submittedName>
</protein>
<accession>W8V7L2</accession>
<organism evidence="1 2">
    <name type="scientific">Klebsiella pneumoniae 30684/NJST258_2</name>
    <dbReference type="NCBI Taxonomy" id="1420013"/>
    <lineage>
        <taxon>Bacteria</taxon>
        <taxon>Pseudomonadati</taxon>
        <taxon>Pseudomonadota</taxon>
        <taxon>Gammaproteobacteria</taxon>
        <taxon>Enterobacterales</taxon>
        <taxon>Enterobacteriaceae</taxon>
        <taxon>Klebsiella/Raoultella group</taxon>
        <taxon>Klebsiella</taxon>
        <taxon>Klebsiella pneumoniae complex</taxon>
    </lineage>
</organism>
<dbReference type="AlphaFoldDB" id="W8V7L2"/>
<proteinExistence type="predicted"/>
<dbReference type="EMBL" id="CP006918">
    <property type="protein sequence ID" value="AHM82197.1"/>
    <property type="molecule type" value="Genomic_DNA"/>
</dbReference>
<dbReference type="HOGENOM" id="CLU_3356691_0_0_6"/>
<dbReference type="KEGG" id="kps:KPNJ2_05437"/>
<evidence type="ECO:0000313" key="1">
    <source>
        <dbReference type="EMBL" id="AHM82197.1"/>
    </source>
</evidence>
<evidence type="ECO:0000313" key="2">
    <source>
        <dbReference type="Proteomes" id="UP000019586"/>
    </source>
</evidence>